<dbReference type="PROSITE" id="PS50158">
    <property type="entry name" value="ZF_CCHC"/>
    <property type="match status" value="1"/>
</dbReference>
<proteinExistence type="predicted"/>
<dbReference type="Gene3D" id="4.10.60.10">
    <property type="entry name" value="Zinc finger, CCHC-type"/>
    <property type="match status" value="1"/>
</dbReference>
<dbReference type="GO" id="GO:0003676">
    <property type="term" value="F:nucleic acid binding"/>
    <property type="evidence" value="ECO:0007669"/>
    <property type="project" value="InterPro"/>
</dbReference>
<dbReference type="OrthoDB" id="3341596at2759"/>
<accession>A0A6J8B2Z3</accession>
<organism evidence="3 4">
    <name type="scientific">Mytilus coruscus</name>
    <name type="common">Sea mussel</name>
    <dbReference type="NCBI Taxonomy" id="42192"/>
    <lineage>
        <taxon>Eukaryota</taxon>
        <taxon>Metazoa</taxon>
        <taxon>Spiralia</taxon>
        <taxon>Lophotrochozoa</taxon>
        <taxon>Mollusca</taxon>
        <taxon>Bivalvia</taxon>
        <taxon>Autobranchia</taxon>
        <taxon>Pteriomorphia</taxon>
        <taxon>Mytilida</taxon>
        <taxon>Mytiloidea</taxon>
        <taxon>Mytilidae</taxon>
        <taxon>Mytilinae</taxon>
        <taxon>Mytilus</taxon>
    </lineage>
</organism>
<gene>
    <name evidence="3" type="ORF">MCOR_14436</name>
</gene>
<dbReference type="InterPro" id="IPR001878">
    <property type="entry name" value="Znf_CCHC"/>
</dbReference>
<reference evidence="3 4" key="1">
    <citation type="submission" date="2020-06" db="EMBL/GenBank/DDBJ databases">
        <authorList>
            <person name="Li R."/>
            <person name="Bekaert M."/>
        </authorList>
    </citation>
    <scope>NUCLEOTIDE SEQUENCE [LARGE SCALE GENOMIC DNA]</scope>
    <source>
        <strain evidence="4">wild</strain>
    </source>
</reference>
<sequence>MLRFGNVIPSSVQRGYIKAHITEQNKLFDVRLFADNHRTECKYCKSSYHVWYACPQKPKLQQEQKQCYNCKQKGHIARDCKSQPTCSFCKHDGHNRSECEKFASEKAKHDFVPYAFEILEGHQLMQNEQNKSTCETSIEATNETLPSLNENETVAETGVKPSHTMHPTHINHLNI</sequence>
<dbReference type="SMART" id="SM00343">
    <property type="entry name" value="ZnF_C2HC"/>
    <property type="match status" value="3"/>
</dbReference>
<feature type="domain" description="CCHC-type" evidence="2">
    <location>
        <begin position="67"/>
        <end position="82"/>
    </location>
</feature>
<evidence type="ECO:0000259" key="2">
    <source>
        <dbReference type="PROSITE" id="PS50158"/>
    </source>
</evidence>
<dbReference type="EMBL" id="CACVKT020002515">
    <property type="protein sequence ID" value="CAC5378215.1"/>
    <property type="molecule type" value="Genomic_DNA"/>
</dbReference>
<dbReference type="Pfam" id="PF00098">
    <property type="entry name" value="zf-CCHC"/>
    <property type="match status" value="1"/>
</dbReference>
<dbReference type="SUPFAM" id="SSF57756">
    <property type="entry name" value="Retrovirus zinc finger-like domains"/>
    <property type="match status" value="1"/>
</dbReference>
<protein>
    <submittedName>
        <fullName evidence="3">CNBP</fullName>
    </submittedName>
</protein>
<name>A0A6J8B2Z3_MYTCO</name>
<dbReference type="AlphaFoldDB" id="A0A6J8B2Z3"/>
<evidence type="ECO:0000313" key="4">
    <source>
        <dbReference type="Proteomes" id="UP000507470"/>
    </source>
</evidence>
<keyword evidence="4" id="KW-1185">Reference proteome</keyword>
<evidence type="ECO:0000256" key="1">
    <source>
        <dbReference type="PROSITE-ProRule" id="PRU00047"/>
    </source>
</evidence>
<keyword evidence="1" id="KW-0863">Zinc-finger</keyword>
<keyword evidence="1" id="KW-0862">Zinc</keyword>
<evidence type="ECO:0000313" key="3">
    <source>
        <dbReference type="EMBL" id="CAC5378215.1"/>
    </source>
</evidence>
<dbReference type="InterPro" id="IPR036875">
    <property type="entry name" value="Znf_CCHC_sf"/>
</dbReference>
<dbReference type="GO" id="GO:0008270">
    <property type="term" value="F:zinc ion binding"/>
    <property type="evidence" value="ECO:0007669"/>
    <property type="project" value="UniProtKB-KW"/>
</dbReference>
<dbReference type="Proteomes" id="UP000507470">
    <property type="component" value="Unassembled WGS sequence"/>
</dbReference>
<keyword evidence="1" id="KW-0479">Metal-binding</keyword>